<evidence type="ECO:0000259" key="10">
    <source>
        <dbReference type="Pfam" id="PF23247"/>
    </source>
</evidence>
<dbReference type="SUPFAM" id="SSF52047">
    <property type="entry name" value="RNI-like"/>
    <property type="match status" value="1"/>
</dbReference>
<sequence>MAELVVTMAIGPLVSMLKDKASSYLLDQYKVMEGMEEQHKILKRKLPAILDVITDVEEQAMAQREGAKAWLQELRTVAYVANEVFDEFKYEALRREAKKNGHYRKLGFDVIKLFPTHNRVAFRYKMGRKLCLILQAVEVLIAEMQVFGFKYQPQSPVSKEWRHTDYVSIDPQEIANRSRHEDKKNIIGTLIGEASNVDLTVVPVVAMGGLGKTTLAQLIYNEPEIQKHFPLQLWVCISDTFDVNSVAKSIVEASPKKNDDTDKPALDRLQKLVSGQRYLLVLDDVWNREVHKWERLKVCLQHGGMGSAVLTTTRDKQVAEIMGADRTYNLNVLKDNFIKEIIVDRAFSSENGKPPELLEMVGKIVKRCCGSPLAATALGSVLRTKTIVKEWKAIASRSSICTEETGILPILKLSYNDLPSHMKQCFALCAVFPKDYKIDVEKLIQLWIANGFIPEHKEDSLETVGKHIFYDLASRSFFVEIEESKKGWQGYSRITCKIHDLMHDIAMSVMGKECVVATMEPSEIEWLPDTARHLFLSCEETDRILNATLEERSPAIQTLLCDSYVFSPLQHLSKYNTLHALKLRMLTESFLLKPKYLHHLRYFDLSESRMKALPEDISILYNLQVLDLSNCPYLERLPRQMKYMTSLCHLYTHGCWKLKSMPPGLENLTKLQTLTVFVAGVPGPDCADVGELHGLNIGGQLELCQVENVEKAEAKVANLGGQLELQRVENVKKAEAKVANLGNKKDLRELTLRWTEVGDSKVLDKFEPHGGLQVLKIYSYGGECMGMLQNMVEIHLFHCERLRCLFRCSTIFTFPKLKVLMLDHLLGFEGWWEIDERQEEHAIFPVLEKLFMSNCGKLVALPEAALLQGPCGEGGYTFVRSAFPALKVLKMKNLESFQMWDAVKETQAFPALKVLKMKCLGSFQRWDGAAKGEQIFFPQLEKLSVQQCPMLIDLPEVPKISVLEIEDGKQEIFHFVDRYLSSLTNLILKLKNTETPSEVECTSILHVDNKEKWNQKSPLTAVGLGCCNSFFGPGALEPWGYFVHLENLEIDRCDVLVHWPENVFQSLVSLRTLVIRNCKNLTGYAQAPLEPLASERSQHLPGLESLYLYDCVNLVEMFNVSASLKEMNIRRCHKLESIFGKQQGMPELVQGSSSSEAVMPAAVSELPSSPMNHFCPCLEDLSLVECGSLQAVLSLPPSLKTIYISGCNSIQVLSCQLGGLQNPEATTSISRSPIMPEPPAATAPTAREHLLPPHLEYLAILDCAAMLGGTLRLPAPLKRLRIIGNSGLTSLECLSGEHPPSLEYLYLERCSTLASLPNEPQVYRSLYFVGITGCPAIKKLPRCLQQQLGSINIKGLDARYEVMALKPNTWKEMPRLVRERRKATRQARGRQQAMQE</sequence>
<dbReference type="Pfam" id="PF00931">
    <property type="entry name" value="NB-ARC"/>
    <property type="match status" value="1"/>
</dbReference>
<dbReference type="SUPFAM" id="SSF52540">
    <property type="entry name" value="P-loop containing nucleoside triphosphate hydrolases"/>
    <property type="match status" value="1"/>
</dbReference>
<reference evidence="14" key="1">
    <citation type="submission" date="2009-02" db="EMBL/GenBank/DDBJ databases">
        <title>Isolation of Pm3-like Gene from wheat cultivar Yumai 13.</title>
        <authorList>
            <person name="Xu H.M."/>
            <person name="Liu H.Y."/>
            <person name="Gao S.X."/>
            <person name="Wang J.M."/>
            <person name="Wang F."/>
            <person name="Ren Y.D."/>
            <person name="Ni Y.X."/>
            <person name="Liu Y.X."/>
        </authorList>
    </citation>
    <scope>NUCLEOTIDE SEQUENCE</scope>
</reference>
<dbReference type="PANTHER" id="PTHR36766:SF55">
    <property type="entry name" value="OS11G0492900 PROTEIN"/>
    <property type="match status" value="1"/>
</dbReference>
<comment type="similarity">
    <text evidence="1">Belongs to the disease resistance NB-LRR family.</text>
</comment>
<dbReference type="InterPro" id="IPR041118">
    <property type="entry name" value="Rx_N"/>
</dbReference>
<evidence type="ECO:0000256" key="6">
    <source>
        <dbReference type="ARBA" id="ARBA00022840"/>
    </source>
</evidence>
<keyword evidence="2" id="KW-0433">Leucine-rich repeat</keyword>
<organism evidence="14">
    <name type="scientific">Triticum aestivum</name>
    <name type="common">Wheat</name>
    <dbReference type="NCBI Taxonomy" id="4565"/>
    <lineage>
        <taxon>Eukaryota</taxon>
        <taxon>Viridiplantae</taxon>
        <taxon>Streptophyta</taxon>
        <taxon>Embryophyta</taxon>
        <taxon>Tracheophyta</taxon>
        <taxon>Spermatophyta</taxon>
        <taxon>Magnoliopsida</taxon>
        <taxon>Liliopsida</taxon>
        <taxon>Poales</taxon>
        <taxon>Poaceae</taxon>
        <taxon>BOP clade</taxon>
        <taxon>Pooideae</taxon>
        <taxon>Triticodae</taxon>
        <taxon>Triticeae</taxon>
        <taxon>Triticinae</taxon>
        <taxon>Triticum</taxon>
    </lineage>
</organism>
<dbReference type="InterPro" id="IPR036388">
    <property type="entry name" value="WH-like_DNA-bd_sf"/>
</dbReference>
<keyword evidence="3" id="KW-0677">Repeat</keyword>
<dbReference type="InterPro" id="IPR002182">
    <property type="entry name" value="NB-ARC"/>
</dbReference>
<dbReference type="PRINTS" id="PR00364">
    <property type="entry name" value="DISEASERSIST"/>
</dbReference>
<dbReference type="GO" id="GO:0009626">
    <property type="term" value="P:plant-type hypersensitive response"/>
    <property type="evidence" value="ECO:0007669"/>
    <property type="project" value="UniProtKB-ARBA"/>
</dbReference>
<evidence type="ECO:0000259" key="13">
    <source>
        <dbReference type="Pfam" id="PF25019"/>
    </source>
</evidence>
<evidence type="ECO:0000259" key="9">
    <source>
        <dbReference type="Pfam" id="PF18052"/>
    </source>
</evidence>
<dbReference type="Gene3D" id="1.20.5.4130">
    <property type="match status" value="1"/>
</dbReference>
<keyword evidence="7" id="KW-0175">Coiled coil</keyword>
<dbReference type="Pfam" id="PF23598">
    <property type="entry name" value="LRR_14"/>
    <property type="match status" value="1"/>
</dbReference>
<dbReference type="GO" id="GO:0005524">
    <property type="term" value="F:ATP binding"/>
    <property type="evidence" value="ECO:0007669"/>
    <property type="project" value="UniProtKB-KW"/>
</dbReference>
<protein>
    <submittedName>
        <fullName evidence="14">Pm3b-like disease resistance protein</fullName>
    </submittedName>
</protein>
<gene>
    <name evidence="14" type="primary">PM3</name>
</gene>
<dbReference type="EMBL" id="FJ794606">
    <property type="protein sequence ID" value="ACO35261.1"/>
    <property type="molecule type" value="Genomic_DNA"/>
</dbReference>
<feature type="domain" description="Disease resistance protein winged helix" evidence="11">
    <location>
        <begin position="431"/>
        <end position="506"/>
    </location>
</feature>
<dbReference type="Gene3D" id="1.10.10.10">
    <property type="entry name" value="Winged helix-like DNA-binding domain superfamily/Winged helix DNA-binding domain"/>
    <property type="match status" value="1"/>
</dbReference>
<dbReference type="GO" id="GO:0042742">
    <property type="term" value="P:defense response to bacterium"/>
    <property type="evidence" value="ECO:0007669"/>
    <property type="project" value="UniProtKB-ARBA"/>
</dbReference>
<dbReference type="InterPro" id="IPR056789">
    <property type="entry name" value="LRR_R13L1-DRL21"/>
</dbReference>
<proteinExistence type="inferred from homology"/>
<accession>C1K3M3</accession>
<evidence type="ECO:0000259" key="11">
    <source>
        <dbReference type="Pfam" id="PF23559"/>
    </source>
</evidence>
<evidence type="ECO:0000256" key="7">
    <source>
        <dbReference type="ARBA" id="ARBA00023054"/>
    </source>
</evidence>
<dbReference type="SUPFAM" id="SSF52058">
    <property type="entry name" value="L domain-like"/>
    <property type="match status" value="1"/>
</dbReference>
<feature type="domain" description="Disease resistance R13L4/SHOC-2-like LRR" evidence="12">
    <location>
        <begin position="566"/>
        <end position="679"/>
    </location>
</feature>
<evidence type="ECO:0000313" key="14">
    <source>
        <dbReference type="EMBL" id="ACO35261.1"/>
    </source>
</evidence>
<dbReference type="Pfam" id="PF18052">
    <property type="entry name" value="Rx_N"/>
    <property type="match status" value="1"/>
</dbReference>
<dbReference type="GO" id="GO:0002758">
    <property type="term" value="P:innate immune response-activating signaling pathway"/>
    <property type="evidence" value="ECO:0007669"/>
    <property type="project" value="UniProtKB-ARBA"/>
</dbReference>
<evidence type="ECO:0000256" key="5">
    <source>
        <dbReference type="ARBA" id="ARBA00022821"/>
    </source>
</evidence>
<dbReference type="Gene3D" id="3.40.50.300">
    <property type="entry name" value="P-loop containing nucleotide triphosphate hydrolases"/>
    <property type="match status" value="1"/>
</dbReference>
<keyword evidence="5" id="KW-0611">Plant defense</keyword>
<keyword evidence="4" id="KW-0547">Nucleotide-binding</keyword>
<dbReference type="Pfam" id="PF23559">
    <property type="entry name" value="WHD_DRP"/>
    <property type="match status" value="1"/>
</dbReference>
<dbReference type="Gene3D" id="1.10.8.430">
    <property type="entry name" value="Helical domain of apoptotic protease-activating factors"/>
    <property type="match status" value="1"/>
</dbReference>
<dbReference type="InterPro" id="IPR027417">
    <property type="entry name" value="P-loop_NTPase"/>
</dbReference>
<evidence type="ECO:0000256" key="3">
    <source>
        <dbReference type="ARBA" id="ARBA00022737"/>
    </source>
</evidence>
<dbReference type="InterPro" id="IPR058922">
    <property type="entry name" value="WHD_DRP"/>
</dbReference>
<feature type="domain" description="R13L1/DRL21-like LRR repeat region" evidence="13">
    <location>
        <begin position="716"/>
        <end position="824"/>
    </location>
</feature>
<dbReference type="InterPro" id="IPR032675">
    <property type="entry name" value="LRR_dom_sf"/>
</dbReference>
<name>C1K3M3_WHEAT</name>
<dbReference type="Pfam" id="PF23247">
    <property type="entry name" value="LRR_RPS2"/>
    <property type="match status" value="1"/>
</dbReference>
<dbReference type="InterPro" id="IPR042197">
    <property type="entry name" value="Apaf_helical"/>
</dbReference>
<dbReference type="Pfam" id="PF25019">
    <property type="entry name" value="LRR_R13L1-DRL21"/>
    <property type="match status" value="1"/>
</dbReference>
<dbReference type="PANTHER" id="PTHR36766">
    <property type="entry name" value="PLANT BROAD-SPECTRUM MILDEW RESISTANCE PROTEIN RPW8"/>
    <property type="match status" value="1"/>
</dbReference>
<dbReference type="InterPro" id="IPR057135">
    <property type="entry name" value="At4g27190-like_LRR"/>
</dbReference>
<evidence type="ECO:0000256" key="4">
    <source>
        <dbReference type="ARBA" id="ARBA00022741"/>
    </source>
</evidence>
<feature type="domain" description="Disease resistance N-terminal" evidence="9">
    <location>
        <begin position="14"/>
        <end position="99"/>
    </location>
</feature>
<evidence type="ECO:0000259" key="12">
    <source>
        <dbReference type="Pfam" id="PF23598"/>
    </source>
</evidence>
<dbReference type="GO" id="GO:0043531">
    <property type="term" value="F:ADP binding"/>
    <property type="evidence" value="ECO:0007669"/>
    <property type="project" value="InterPro"/>
</dbReference>
<evidence type="ECO:0000259" key="8">
    <source>
        <dbReference type="Pfam" id="PF00931"/>
    </source>
</evidence>
<feature type="domain" description="NB-ARC" evidence="8">
    <location>
        <begin position="182"/>
        <end position="336"/>
    </location>
</feature>
<feature type="domain" description="Disease resistance protein At4g27190-like leucine-rich repeats" evidence="10">
    <location>
        <begin position="1041"/>
        <end position="1139"/>
    </location>
</feature>
<dbReference type="FunFam" id="1.10.10.10:FF:000322">
    <property type="entry name" value="Probable disease resistance protein At1g63360"/>
    <property type="match status" value="1"/>
</dbReference>
<dbReference type="InterPro" id="IPR055414">
    <property type="entry name" value="LRR_R13L4/SHOC2-like"/>
</dbReference>
<evidence type="ECO:0000256" key="1">
    <source>
        <dbReference type="ARBA" id="ARBA00008894"/>
    </source>
</evidence>
<keyword evidence="6" id="KW-0067">ATP-binding</keyword>
<evidence type="ECO:0000256" key="2">
    <source>
        <dbReference type="ARBA" id="ARBA00022614"/>
    </source>
</evidence>
<dbReference type="Gene3D" id="3.80.10.10">
    <property type="entry name" value="Ribonuclease Inhibitor"/>
    <property type="match status" value="4"/>
</dbReference>